<protein>
    <submittedName>
        <fullName evidence="2">NADH dehydrogenase subunit 6</fullName>
    </submittedName>
</protein>
<dbReference type="EMBL" id="MW619658">
    <property type="protein sequence ID" value="UPL65465.1"/>
    <property type="molecule type" value="Genomic_DNA"/>
</dbReference>
<accession>A0A8T9ZXC3</accession>
<keyword evidence="1" id="KW-0812">Transmembrane</keyword>
<keyword evidence="1" id="KW-0472">Membrane</keyword>
<reference evidence="2" key="1">
    <citation type="journal article" date="2022" name="Cladistics">
        <title>Diversification of the phytophagous lineages of true bugs (Insecta: Hemiptera: Heteroptera) shortly after that of the flowering plants.</title>
        <authorList>
            <person name="Ye F."/>
            <person name="Kment P."/>
            <person name="Redei D."/>
            <person name="Luo J.Y."/>
            <person name="Wang Y.H."/>
            <person name="Kuechler S.M."/>
            <person name="Zhang W.W."/>
            <person name="Chen P.P."/>
            <person name="Wu H.Y."/>
            <person name="Wu Y.Z."/>
            <person name="Sun X.Y."/>
            <person name="Ding L."/>
            <person name="Wang Y.R."/>
            <person name="Xie Q."/>
        </authorList>
    </citation>
    <scope>NUCLEOTIDE SEQUENCE</scope>
</reference>
<evidence type="ECO:0000256" key="1">
    <source>
        <dbReference type="SAM" id="Phobius"/>
    </source>
</evidence>
<feature type="transmembrane region" description="Helical" evidence="1">
    <location>
        <begin position="18"/>
        <end position="37"/>
    </location>
</feature>
<feature type="transmembrane region" description="Helical" evidence="1">
    <location>
        <begin position="107"/>
        <end position="131"/>
    </location>
</feature>
<sequence length="152" mass="17584">MCMLIFISTNLMFSNHPLILGIMIIMVTLISSLIMGLMLNSFWFSYIIVIIMLSGMLVLFMYMASVASNEKMNISTIMIMMSMIMAMLFFIINFYTQMNEMELNKNYLMMLNSLFSSKSMFITLIMIKYLLLSMITVSKIVNIHEGPLRIKS</sequence>
<keyword evidence="2" id="KW-0496">Mitochondrion</keyword>
<feature type="transmembrane region" description="Helical" evidence="1">
    <location>
        <begin position="74"/>
        <end position="95"/>
    </location>
</feature>
<geneLocation type="mitochondrion" evidence="2"/>
<organism evidence="2">
    <name type="scientific">Cymus sp</name>
    <dbReference type="NCBI Taxonomy" id="2931286"/>
    <lineage>
        <taxon>Eukaryota</taxon>
        <taxon>Metazoa</taxon>
        <taxon>Ecdysozoa</taxon>
        <taxon>Arthropoda</taxon>
        <taxon>Hexapoda</taxon>
        <taxon>Insecta</taxon>
        <taxon>Pterygota</taxon>
        <taxon>Neoptera</taxon>
        <taxon>Paraneoptera</taxon>
        <taxon>Hemiptera</taxon>
        <taxon>Heteroptera</taxon>
        <taxon>Panheteroptera</taxon>
        <taxon>Pentatomomorpha</taxon>
        <taxon>Lygaeoidea</taxon>
        <taxon>Cymidae</taxon>
        <taxon>Cyminae</taxon>
        <taxon>Cymus</taxon>
    </lineage>
</organism>
<dbReference type="AlphaFoldDB" id="A0A8T9ZXC3"/>
<keyword evidence="1" id="KW-1133">Transmembrane helix</keyword>
<evidence type="ECO:0000313" key="2">
    <source>
        <dbReference type="EMBL" id="UPL65465.1"/>
    </source>
</evidence>
<proteinExistence type="predicted"/>
<name>A0A8T9ZXC3_9HEMI</name>
<feature type="transmembrane region" description="Helical" evidence="1">
    <location>
        <begin position="43"/>
        <end position="62"/>
    </location>
</feature>